<dbReference type="SUPFAM" id="SSF81301">
    <property type="entry name" value="Nucleotidyltransferase"/>
    <property type="match status" value="1"/>
</dbReference>
<evidence type="ECO:0000256" key="5">
    <source>
        <dbReference type="ARBA" id="ARBA00022723"/>
    </source>
</evidence>
<dbReference type="Pfam" id="PF01909">
    <property type="entry name" value="NTP_transf_2"/>
    <property type="match status" value="1"/>
</dbReference>
<evidence type="ECO:0000256" key="2">
    <source>
        <dbReference type="ARBA" id="ARBA00022649"/>
    </source>
</evidence>
<keyword evidence="5" id="KW-0479">Metal-binding</keyword>
<keyword evidence="8" id="KW-0460">Magnesium</keyword>
<evidence type="ECO:0000256" key="1">
    <source>
        <dbReference type="ARBA" id="ARBA00001946"/>
    </source>
</evidence>
<dbReference type="GO" id="GO:0046872">
    <property type="term" value="F:metal ion binding"/>
    <property type="evidence" value="ECO:0007669"/>
    <property type="project" value="UniProtKB-KW"/>
</dbReference>
<comment type="similarity">
    <text evidence="9">Belongs to the MntA antitoxin family.</text>
</comment>
<keyword evidence="4" id="KW-0548">Nucleotidyltransferase</keyword>
<evidence type="ECO:0000313" key="13">
    <source>
        <dbReference type="Proteomes" id="UP001229955"/>
    </source>
</evidence>
<reference evidence="11" key="1">
    <citation type="submission" date="2023-07" db="EMBL/GenBank/DDBJ databases">
        <authorList>
            <person name="Haufschild T."/>
            <person name="Kallscheuer N."/>
            <person name="Hammer J."/>
            <person name="Kohn T."/>
            <person name="Kabuu M."/>
            <person name="Jogler M."/>
            <person name="Wohfarth N."/>
            <person name="Heuer A."/>
            <person name="Rohde M."/>
            <person name="van Teeseling M.C.F."/>
            <person name="Jogler C."/>
        </authorList>
    </citation>
    <scope>NUCLEOTIDE SEQUENCE</scope>
    <source>
        <strain evidence="11">Strain 138</strain>
        <strain evidence="12">Strain 318</strain>
    </source>
</reference>
<sequence length="105" mass="11484">MPTRTLTRRDVQSRIADVEAAIRGFGVQRLALFGSVRRDAATPDSDVDLLVEFAPGEKSLDHLMALAELLERVLGHPVELVTLESLSPYLRPHVLADAVDVVRAA</sequence>
<dbReference type="GO" id="GO:0005524">
    <property type="term" value="F:ATP binding"/>
    <property type="evidence" value="ECO:0007669"/>
    <property type="project" value="UniProtKB-KW"/>
</dbReference>
<keyword evidence="3" id="KW-0808">Transferase</keyword>
<gene>
    <name evidence="11" type="ORF">Strain138_001792</name>
    <name evidence="12" type="ORF">Strain318_001791</name>
</gene>
<dbReference type="KEGG" id="pspc:Strain318_001791"/>
<organism evidence="11">
    <name type="scientific">Pseudogemmatithrix spongiicola</name>
    <dbReference type="NCBI Taxonomy" id="3062599"/>
    <lineage>
        <taxon>Bacteria</taxon>
        <taxon>Pseudomonadati</taxon>
        <taxon>Gemmatimonadota</taxon>
        <taxon>Gemmatimonadia</taxon>
        <taxon>Gemmatimonadales</taxon>
        <taxon>Gemmatimonadaceae</taxon>
        <taxon>Pseudogemmatithrix</taxon>
    </lineage>
</organism>
<keyword evidence="2" id="KW-1277">Toxin-antitoxin system</keyword>
<dbReference type="PANTHER" id="PTHR33571:SF12">
    <property type="entry name" value="BSL3053 PROTEIN"/>
    <property type="match status" value="1"/>
</dbReference>
<keyword evidence="6" id="KW-0547">Nucleotide-binding</keyword>
<comment type="cofactor">
    <cofactor evidence="1">
        <name>Mg(2+)</name>
        <dbReference type="ChEBI" id="CHEBI:18420"/>
    </cofactor>
</comment>
<protein>
    <submittedName>
        <fullName evidence="11">Nucleotidyltransferase family protein</fullName>
    </submittedName>
</protein>
<keyword evidence="13" id="KW-1185">Reference proteome</keyword>
<accession>A0AA49K0G5</accession>
<evidence type="ECO:0000256" key="3">
    <source>
        <dbReference type="ARBA" id="ARBA00022679"/>
    </source>
</evidence>
<dbReference type="EMBL" id="CP130612">
    <property type="protein sequence ID" value="WKW12499.1"/>
    <property type="molecule type" value="Genomic_DNA"/>
</dbReference>
<dbReference type="EMBL" id="CP130613">
    <property type="protein sequence ID" value="WKW15406.1"/>
    <property type="molecule type" value="Genomic_DNA"/>
</dbReference>
<keyword evidence="7" id="KW-0067">ATP-binding</keyword>
<dbReference type="GO" id="GO:0016779">
    <property type="term" value="F:nucleotidyltransferase activity"/>
    <property type="evidence" value="ECO:0007669"/>
    <property type="project" value="UniProtKB-KW"/>
</dbReference>
<proteinExistence type="inferred from homology"/>
<evidence type="ECO:0000313" key="12">
    <source>
        <dbReference type="EMBL" id="WKW15406.1"/>
    </source>
</evidence>
<dbReference type="RefSeq" id="WP_367885376.1">
    <property type="nucleotide sequence ID" value="NZ_CP130612.1"/>
</dbReference>
<dbReference type="Gene3D" id="3.30.460.10">
    <property type="entry name" value="Beta Polymerase, domain 2"/>
    <property type="match status" value="1"/>
</dbReference>
<dbReference type="InterPro" id="IPR043519">
    <property type="entry name" value="NT_sf"/>
</dbReference>
<evidence type="ECO:0000256" key="8">
    <source>
        <dbReference type="ARBA" id="ARBA00022842"/>
    </source>
</evidence>
<name>A0AA49JV62_9BACT</name>
<dbReference type="AlphaFoldDB" id="A0AA49JV62"/>
<dbReference type="Proteomes" id="UP001229955">
    <property type="component" value="Chromosome"/>
</dbReference>
<dbReference type="InterPro" id="IPR052038">
    <property type="entry name" value="Type-VII_TA_antitoxin"/>
</dbReference>
<accession>A0AA49JV62</accession>
<evidence type="ECO:0000259" key="10">
    <source>
        <dbReference type="Pfam" id="PF01909"/>
    </source>
</evidence>
<evidence type="ECO:0000256" key="6">
    <source>
        <dbReference type="ARBA" id="ARBA00022741"/>
    </source>
</evidence>
<evidence type="ECO:0000313" key="11">
    <source>
        <dbReference type="EMBL" id="WKW12499.1"/>
    </source>
</evidence>
<dbReference type="CDD" id="cd05403">
    <property type="entry name" value="NT_KNTase_like"/>
    <property type="match status" value="1"/>
</dbReference>
<feature type="domain" description="Polymerase nucleotidyl transferase" evidence="10">
    <location>
        <begin position="25"/>
        <end position="96"/>
    </location>
</feature>
<evidence type="ECO:0000256" key="9">
    <source>
        <dbReference type="ARBA" id="ARBA00038276"/>
    </source>
</evidence>
<dbReference type="InterPro" id="IPR002934">
    <property type="entry name" value="Polymerase_NTP_transf_dom"/>
</dbReference>
<evidence type="ECO:0000256" key="7">
    <source>
        <dbReference type="ARBA" id="ARBA00022840"/>
    </source>
</evidence>
<dbReference type="PANTHER" id="PTHR33571">
    <property type="entry name" value="SSL8005 PROTEIN"/>
    <property type="match status" value="1"/>
</dbReference>
<evidence type="ECO:0000256" key="4">
    <source>
        <dbReference type="ARBA" id="ARBA00022695"/>
    </source>
</evidence>